<dbReference type="NCBIfam" id="TIGR02532">
    <property type="entry name" value="IV_pilin_GFxxxE"/>
    <property type="match status" value="1"/>
</dbReference>
<name>A0A8T4IA73_9SPHN</name>
<dbReference type="EMBL" id="JAGRQC010000001">
    <property type="protein sequence ID" value="MBR0551032.1"/>
    <property type="molecule type" value="Genomic_DNA"/>
</dbReference>
<evidence type="ECO:0000256" key="2">
    <source>
        <dbReference type="ARBA" id="ARBA00011084"/>
    </source>
</evidence>
<protein>
    <recommendedName>
        <fullName evidence="3">Type II secretion system protein J</fullName>
    </recommendedName>
</protein>
<comment type="subcellular location">
    <subcellularLocation>
        <location evidence="1">Cell inner membrane</location>
        <topology evidence="1">Single-pass membrane protein</topology>
    </subcellularLocation>
</comment>
<dbReference type="InterPro" id="IPR051621">
    <property type="entry name" value="T2SS_protein_J"/>
</dbReference>
<dbReference type="InterPro" id="IPR045584">
    <property type="entry name" value="Pilin-like"/>
</dbReference>
<evidence type="ECO:0000256" key="7">
    <source>
        <dbReference type="ARBA" id="ARBA00022692"/>
    </source>
</evidence>
<dbReference type="GO" id="GO:0015628">
    <property type="term" value="P:protein secretion by the type II secretion system"/>
    <property type="evidence" value="ECO:0007669"/>
    <property type="project" value="InterPro"/>
</dbReference>
<dbReference type="PROSITE" id="PS00409">
    <property type="entry name" value="PROKAR_NTER_METHYL"/>
    <property type="match status" value="1"/>
</dbReference>
<dbReference type="RefSeq" id="WP_284052325.1">
    <property type="nucleotide sequence ID" value="NZ_JAGRQC010000001.1"/>
</dbReference>
<dbReference type="Pfam" id="PF11612">
    <property type="entry name" value="T2SSJ"/>
    <property type="match status" value="1"/>
</dbReference>
<dbReference type="InterPro" id="IPR010055">
    <property type="entry name" value="T2SS_protein-GspJ"/>
</dbReference>
<keyword evidence="7 10" id="KW-0812">Transmembrane</keyword>
<keyword evidence="8 10" id="KW-1133">Transmembrane helix</keyword>
<dbReference type="InterPro" id="IPR012902">
    <property type="entry name" value="N_methyl_site"/>
</dbReference>
<dbReference type="PANTHER" id="PTHR39583:SF2">
    <property type="entry name" value="TYPE II SECRETION SYSTEM PROTEIN J"/>
    <property type="match status" value="1"/>
</dbReference>
<feature type="transmembrane region" description="Helical" evidence="10">
    <location>
        <begin position="12"/>
        <end position="33"/>
    </location>
</feature>
<keyword evidence="4" id="KW-1003">Cell membrane</keyword>
<evidence type="ECO:0000256" key="6">
    <source>
        <dbReference type="ARBA" id="ARBA00022519"/>
    </source>
</evidence>
<keyword evidence="6" id="KW-0997">Cell inner membrane</keyword>
<dbReference type="GO" id="GO:0005886">
    <property type="term" value="C:plasma membrane"/>
    <property type="evidence" value="ECO:0007669"/>
    <property type="project" value="UniProtKB-SubCell"/>
</dbReference>
<evidence type="ECO:0000256" key="10">
    <source>
        <dbReference type="SAM" id="Phobius"/>
    </source>
</evidence>
<keyword evidence="9 10" id="KW-0472">Membrane</keyword>
<reference evidence="11" key="1">
    <citation type="submission" date="2021-04" db="EMBL/GenBank/DDBJ databases">
        <title>Ouciella asimina sp. nov., isolated from the surface seawater in the hydrothermal field of Okinawa Trough.</title>
        <authorList>
            <person name="Shuang W."/>
        </authorList>
    </citation>
    <scope>NUCLEOTIDE SEQUENCE</scope>
    <source>
        <strain evidence="11">LXI357</strain>
    </source>
</reference>
<dbReference type="Pfam" id="PF07963">
    <property type="entry name" value="N_methyl"/>
    <property type="match status" value="1"/>
</dbReference>
<gene>
    <name evidence="11" type="ORF">J7S20_00765</name>
</gene>
<sequence length="175" mass="18966">MNAPQHEQGFTLIEVMISLGLFALIAVAGLGLVDSVLNVQGKTEERLDRLSDYQRAMYIVSSDLDQIARGPIAGGGGTISFTRSAAGFGGTPVPVQYDEQAGALMRMAGANPQTVLTGVANARWRFYDGGAWTDHWPPSEDRRGDRPQAVSLDMQVERGTLRRVVTLPARPDERP</sequence>
<dbReference type="PANTHER" id="PTHR39583">
    <property type="entry name" value="TYPE II SECRETION SYSTEM PROTEIN J-RELATED"/>
    <property type="match status" value="1"/>
</dbReference>
<dbReference type="GO" id="GO:0015627">
    <property type="term" value="C:type II protein secretion system complex"/>
    <property type="evidence" value="ECO:0007669"/>
    <property type="project" value="InterPro"/>
</dbReference>
<dbReference type="Proteomes" id="UP000676996">
    <property type="component" value="Unassembled WGS sequence"/>
</dbReference>
<evidence type="ECO:0000256" key="8">
    <source>
        <dbReference type="ARBA" id="ARBA00022989"/>
    </source>
</evidence>
<comment type="caution">
    <text evidence="11">The sequence shown here is derived from an EMBL/GenBank/DDBJ whole genome shotgun (WGS) entry which is preliminary data.</text>
</comment>
<comment type="similarity">
    <text evidence="2">Belongs to the GSP J family.</text>
</comment>
<proteinExistence type="inferred from homology"/>
<evidence type="ECO:0000256" key="1">
    <source>
        <dbReference type="ARBA" id="ARBA00004377"/>
    </source>
</evidence>
<evidence type="ECO:0000256" key="3">
    <source>
        <dbReference type="ARBA" id="ARBA00021539"/>
    </source>
</evidence>
<evidence type="ECO:0000313" key="12">
    <source>
        <dbReference type="Proteomes" id="UP000676996"/>
    </source>
</evidence>
<keyword evidence="5" id="KW-0488">Methylation</keyword>
<evidence type="ECO:0000313" key="11">
    <source>
        <dbReference type="EMBL" id="MBR0551032.1"/>
    </source>
</evidence>
<evidence type="ECO:0000256" key="9">
    <source>
        <dbReference type="ARBA" id="ARBA00023136"/>
    </source>
</evidence>
<dbReference type="Gene3D" id="2.10.70.20">
    <property type="entry name" value="gspk-gspi-gspj complex like domains"/>
    <property type="match status" value="1"/>
</dbReference>
<organism evidence="11 12">
    <name type="scientific">Stakelama marina</name>
    <dbReference type="NCBI Taxonomy" id="2826939"/>
    <lineage>
        <taxon>Bacteria</taxon>
        <taxon>Pseudomonadati</taxon>
        <taxon>Pseudomonadota</taxon>
        <taxon>Alphaproteobacteria</taxon>
        <taxon>Sphingomonadales</taxon>
        <taxon>Sphingomonadaceae</taxon>
        <taxon>Stakelama</taxon>
    </lineage>
</organism>
<evidence type="ECO:0000256" key="4">
    <source>
        <dbReference type="ARBA" id="ARBA00022475"/>
    </source>
</evidence>
<accession>A0A8T4IA73</accession>
<dbReference type="SUPFAM" id="SSF54523">
    <property type="entry name" value="Pili subunits"/>
    <property type="match status" value="1"/>
</dbReference>
<dbReference type="AlphaFoldDB" id="A0A8T4IA73"/>
<evidence type="ECO:0000256" key="5">
    <source>
        <dbReference type="ARBA" id="ARBA00022481"/>
    </source>
</evidence>
<keyword evidence="12" id="KW-1185">Reference proteome</keyword>